<dbReference type="OrthoDB" id="5573619at2759"/>
<keyword evidence="2" id="KW-1185">Reference proteome</keyword>
<protein>
    <submittedName>
        <fullName evidence="1">Uncharacterized protein</fullName>
    </submittedName>
</protein>
<evidence type="ECO:0000313" key="1">
    <source>
        <dbReference type="EMBL" id="KAJ2689043.1"/>
    </source>
</evidence>
<organism evidence="1 2">
    <name type="scientific">Coemansia spiralis</name>
    <dbReference type="NCBI Taxonomy" id="417178"/>
    <lineage>
        <taxon>Eukaryota</taxon>
        <taxon>Fungi</taxon>
        <taxon>Fungi incertae sedis</taxon>
        <taxon>Zoopagomycota</taxon>
        <taxon>Kickxellomycotina</taxon>
        <taxon>Kickxellomycetes</taxon>
        <taxon>Kickxellales</taxon>
        <taxon>Kickxellaceae</taxon>
        <taxon>Coemansia</taxon>
    </lineage>
</organism>
<proteinExistence type="predicted"/>
<comment type="caution">
    <text evidence="1">The sequence shown here is derived from an EMBL/GenBank/DDBJ whole genome shotgun (WGS) entry which is preliminary data.</text>
</comment>
<name>A0A9W8GLS7_9FUNG</name>
<dbReference type="AlphaFoldDB" id="A0A9W8GLS7"/>
<gene>
    <name evidence="1" type="ORF">IWW39_001764</name>
</gene>
<accession>A0A9W8GLS7</accession>
<sequence length="234" mass="26428">MASFRGNAATLKNLRLGLTRQLAKDLLRHNVFTPTSHPKLQCVSLKLCTSIHSNRTMAYPEVLQLIESIAPNAAAREVKFWRFIPSPPLVLSLFGKLTNLQVLALPILRLSVWDAMSLFKSLPLLTDFHADAPTLDPLPNGVIQSKLVAHVLANYSTMALRFRCWHMWFGYDNNIKNWAIPFVLLALACPNFDFVDVTPSTRDLLSAALERVMSMNVFKKYALRLRRLLPCGLE</sequence>
<reference evidence="1" key="1">
    <citation type="submission" date="2022-07" db="EMBL/GenBank/DDBJ databases">
        <title>Phylogenomic reconstructions and comparative analyses of Kickxellomycotina fungi.</title>
        <authorList>
            <person name="Reynolds N.K."/>
            <person name="Stajich J.E."/>
            <person name="Barry K."/>
            <person name="Grigoriev I.V."/>
            <person name="Crous P."/>
            <person name="Smith M.E."/>
        </authorList>
    </citation>
    <scope>NUCLEOTIDE SEQUENCE</scope>
    <source>
        <strain evidence="1">CBS 109367</strain>
    </source>
</reference>
<dbReference type="Proteomes" id="UP001151516">
    <property type="component" value="Unassembled WGS sequence"/>
</dbReference>
<evidence type="ECO:0000313" key="2">
    <source>
        <dbReference type="Proteomes" id="UP001151516"/>
    </source>
</evidence>
<dbReference type="EMBL" id="JANBTX010000033">
    <property type="protein sequence ID" value="KAJ2689043.1"/>
    <property type="molecule type" value="Genomic_DNA"/>
</dbReference>